<feature type="domain" description="GST N-terminal" evidence="1">
    <location>
        <begin position="77"/>
        <end position="158"/>
    </location>
</feature>
<dbReference type="InterPro" id="IPR010987">
    <property type="entry name" value="Glutathione-S-Trfase_C-like"/>
</dbReference>
<name>A0A9W7C953_9STRA</name>
<dbReference type="Gene3D" id="1.20.1050.10">
    <property type="match status" value="1"/>
</dbReference>
<dbReference type="Proteomes" id="UP001165085">
    <property type="component" value="Unassembled WGS sequence"/>
</dbReference>
<dbReference type="AlphaFoldDB" id="A0A9W7C953"/>
<dbReference type="Gene3D" id="3.40.30.10">
    <property type="entry name" value="Glutaredoxin"/>
    <property type="match status" value="1"/>
</dbReference>
<dbReference type="PROSITE" id="PS50404">
    <property type="entry name" value="GST_NTER"/>
    <property type="match status" value="1"/>
</dbReference>
<dbReference type="Pfam" id="PF13409">
    <property type="entry name" value="GST_N_2"/>
    <property type="match status" value="1"/>
</dbReference>
<dbReference type="InterPro" id="IPR036249">
    <property type="entry name" value="Thioredoxin-like_sf"/>
</dbReference>
<dbReference type="SFLD" id="SFLDS00019">
    <property type="entry name" value="Glutathione_Transferase_(cytos"/>
    <property type="match status" value="1"/>
</dbReference>
<dbReference type="InterPro" id="IPR040079">
    <property type="entry name" value="Glutathione_S-Trfase"/>
</dbReference>
<dbReference type="PANTHER" id="PTHR43968">
    <property type="match status" value="1"/>
</dbReference>
<comment type="caution">
    <text evidence="3">The sequence shown here is derived from an EMBL/GenBank/DDBJ whole genome shotgun (WGS) entry which is preliminary data.</text>
</comment>
<dbReference type="PROSITE" id="PS51354">
    <property type="entry name" value="GLUTAREDOXIN_2"/>
    <property type="match status" value="1"/>
</dbReference>
<protein>
    <recommendedName>
        <fullName evidence="5">Glutathione S-transferase</fullName>
    </recommendedName>
</protein>
<dbReference type="Pfam" id="PF13410">
    <property type="entry name" value="GST_C_2"/>
    <property type="match status" value="1"/>
</dbReference>
<evidence type="ECO:0000259" key="2">
    <source>
        <dbReference type="PROSITE" id="PS50405"/>
    </source>
</evidence>
<evidence type="ECO:0008006" key="5">
    <source>
        <dbReference type="Google" id="ProtNLM"/>
    </source>
</evidence>
<evidence type="ECO:0000259" key="1">
    <source>
        <dbReference type="PROSITE" id="PS50404"/>
    </source>
</evidence>
<dbReference type="InterPro" id="IPR050983">
    <property type="entry name" value="GST_Omega/HSP26"/>
</dbReference>
<dbReference type="InterPro" id="IPR004045">
    <property type="entry name" value="Glutathione_S-Trfase_N"/>
</dbReference>
<dbReference type="PANTHER" id="PTHR43968:SF14">
    <property type="entry name" value="GLUTATHIONE S-TRANSFERASE"/>
    <property type="match status" value="1"/>
</dbReference>
<dbReference type="SUPFAM" id="SSF52833">
    <property type="entry name" value="Thioredoxin-like"/>
    <property type="match status" value="1"/>
</dbReference>
<dbReference type="CDD" id="cd00570">
    <property type="entry name" value="GST_N_family"/>
    <property type="match status" value="1"/>
</dbReference>
<sequence length="467" mass="52403">MFGDVLGALKGGGGGDGVNLALDISLGSVWEDLASSLHAKQTPSERAFRADVAKGTVSSPFNRVHLFNGDTEEDCRVTLYRDSASWCPYCQKVWTMLEQKEISYKVVKVNMRCYGSKPAEFTRLQPNGNIPVAVIDGTVYRQSNDIMFALEKEFPDKVVMGLGEEDGERGTMLLHLERELFRKWMYYLTGSRDKERYRAEFLDVFKRVDDELGVNKSGRGFMLGDRVTIVDMMYAPFLERIVASMAYFKGLTTLRSDEFSNVQRWFEAMERLPSYRLTKSDFYTHCWDLPPQLGGCVYEYGEDEGRGEEITRAIDGDEGWRLPLSPDNGGVEKDWSWISEDEAKREAAERLSYNHDAVAEFAARGAGKAGFPPVSAPLADPNANFDEGIVQAVDAALALSCYKLLGGGKMVDELEVAIAKVLEKQADAERFRASLAYLRDRVGVPRDMSLPAARWTRAIINEIINMK</sequence>
<dbReference type="PROSITE" id="PS50405">
    <property type="entry name" value="GST_CTER"/>
    <property type="match status" value="1"/>
</dbReference>
<dbReference type="GO" id="GO:0005737">
    <property type="term" value="C:cytoplasm"/>
    <property type="evidence" value="ECO:0007669"/>
    <property type="project" value="TreeGrafter"/>
</dbReference>
<proteinExistence type="predicted"/>
<evidence type="ECO:0000313" key="3">
    <source>
        <dbReference type="EMBL" id="GMI00404.1"/>
    </source>
</evidence>
<dbReference type="CDD" id="cd00299">
    <property type="entry name" value="GST_C_family"/>
    <property type="match status" value="1"/>
</dbReference>
<dbReference type="SUPFAM" id="SSF47616">
    <property type="entry name" value="GST C-terminal domain-like"/>
    <property type="match status" value="1"/>
</dbReference>
<dbReference type="OrthoDB" id="4951845at2759"/>
<dbReference type="InterPro" id="IPR036282">
    <property type="entry name" value="Glutathione-S-Trfase_C_sf"/>
</dbReference>
<accession>A0A9W7C953</accession>
<gene>
    <name evidence="3" type="ORF">TrST_g13360</name>
</gene>
<evidence type="ECO:0000313" key="4">
    <source>
        <dbReference type="Proteomes" id="UP001165085"/>
    </source>
</evidence>
<feature type="domain" description="GST C-terminal" evidence="2">
    <location>
        <begin position="163"/>
        <end position="292"/>
    </location>
</feature>
<keyword evidence="4" id="KW-1185">Reference proteome</keyword>
<reference evidence="4" key="1">
    <citation type="journal article" date="2023" name="Commun. Biol.">
        <title>Genome analysis of Parmales, the sister group of diatoms, reveals the evolutionary specialization of diatoms from phago-mixotrophs to photoautotrophs.</title>
        <authorList>
            <person name="Ban H."/>
            <person name="Sato S."/>
            <person name="Yoshikawa S."/>
            <person name="Yamada K."/>
            <person name="Nakamura Y."/>
            <person name="Ichinomiya M."/>
            <person name="Sato N."/>
            <person name="Blanc-Mathieu R."/>
            <person name="Endo H."/>
            <person name="Kuwata A."/>
            <person name="Ogata H."/>
        </authorList>
    </citation>
    <scope>NUCLEOTIDE SEQUENCE [LARGE SCALE GENOMIC DNA]</scope>
    <source>
        <strain evidence="4">NIES 3701</strain>
    </source>
</reference>
<organism evidence="3 4">
    <name type="scientific">Triparma strigata</name>
    <dbReference type="NCBI Taxonomy" id="1606541"/>
    <lineage>
        <taxon>Eukaryota</taxon>
        <taxon>Sar</taxon>
        <taxon>Stramenopiles</taxon>
        <taxon>Ochrophyta</taxon>
        <taxon>Bolidophyceae</taxon>
        <taxon>Parmales</taxon>
        <taxon>Triparmaceae</taxon>
        <taxon>Triparma</taxon>
    </lineage>
</organism>
<dbReference type="EMBL" id="BRXY01000569">
    <property type="protein sequence ID" value="GMI00404.1"/>
    <property type="molecule type" value="Genomic_DNA"/>
</dbReference>